<comment type="caution">
    <text evidence="2">The sequence shown here is derived from an EMBL/GenBank/DDBJ whole genome shotgun (WGS) entry which is preliminary data.</text>
</comment>
<reference evidence="2 3" key="1">
    <citation type="journal article" date="2013" name="ISME J.">
        <title>A metabolic model for members of the genus Tetrasphaera involved in enhanced biological phosphorus removal.</title>
        <authorList>
            <person name="Kristiansen R."/>
            <person name="Nguyen H.T.T."/>
            <person name="Saunders A.M."/>
            <person name="Nielsen J.L."/>
            <person name="Wimmer R."/>
            <person name="Le V.Q."/>
            <person name="McIlroy S.J."/>
            <person name="Petrovski S."/>
            <person name="Seviour R.J."/>
            <person name="Calteau A."/>
            <person name="Nielsen K.L."/>
            <person name="Nielsen P.H."/>
        </authorList>
    </citation>
    <scope>NUCLEOTIDE SEQUENCE [LARGE SCALE GENOMIC DNA]</scope>
    <source>
        <strain evidence="2 3">Lp2</strain>
    </source>
</reference>
<feature type="transmembrane region" description="Helical" evidence="1">
    <location>
        <begin position="340"/>
        <end position="360"/>
    </location>
</feature>
<feature type="transmembrane region" description="Helical" evidence="1">
    <location>
        <begin position="80"/>
        <end position="98"/>
    </location>
</feature>
<dbReference type="Proteomes" id="UP000013167">
    <property type="component" value="Unassembled WGS sequence"/>
</dbReference>
<dbReference type="AlphaFoldDB" id="N0E2Z4"/>
<accession>N0E2Z4</accession>
<feature type="transmembrane region" description="Helical" evidence="1">
    <location>
        <begin position="40"/>
        <end position="60"/>
    </location>
</feature>
<feature type="transmembrane region" description="Helical" evidence="1">
    <location>
        <begin position="503"/>
        <end position="522"/>
    </location>
</feature>
<keyword evidence="3" id="KW-1185">Reference proteome</keyword>
<keyword evidence="1" id="KW-0812">Transmembrane</keyword>
<feature type="transmembrane region" description="Helical" evidence="1">
    <location>
        <begin position="306"/>
        <end position="328"/>
    </location>
</feature>
<dbReference type="OrthoDB" id="5196235at2"/>
<protein>
    <recommendedName>
        <fullName evidence="4">Glycosyltransferase RgtA/B/C/D-like domain-containing protein</fullName>
    </recommendedName>
</protein>
<feature type="transmembrane region" description="Helical" evidence="1">
    <location>
        <begin position="240"/>
        <end position="257"/>
    </location>
</feature>
<feature type="transmembrane region" description="Helical" evidence="1">
    <location>
        <begin position="436"/>
        <end position="457"/>
    </location>
</feature>
<organism evidence="2 3">
    <name type="scientific">Phycicoccus elongatus Lp2</name>
    <dbReference type="NCBI Taxonomy" id="1193181"/>
    <lineage>
        <taxon>Bacteria</taxon>
        <taxon>Bacillati</taxon>
        <taxon>Actinomycetota</taxon>
        <taxon>Actinomycetes</taxon>
        <taxon>Micrococcales</taxon>
        <taxon>Intrasporangiaceae</taxon>
        <taxon>Phycicoccus</taxon>
    </lineage>
</organism>
<dbReference type="STRING" id="1193181.BN10_520052"/>
<dbReference type="HOGENOM" id="CLU_395242_0_0_11"/>
<dbReference type="RefSeq" id="WP_010850007.1">
    <property type="nucleotide sequence ID" value="NZ_HF570956.1"/>
</dbReference>
<name>N0E2Z4_9MICO</name>
<evidence type="ECO:0000313" key="2">
    <source>
        <dbReference type="EMBL" id="CCH70151.1"/>
    </source>
</evidence>
<feature type="transmembrane region" description="Helical" evidence="1">
    <location>
        <begin position="14"/>
        <end position="34"/>
    </location>
</feature>
<gene>
    <name evidence="2" type="ORF">BN10_520052</name>
</gene>
<feature type="transmembrane region" description="Helical" evidence="1">
    <location>
        <begin position="372"/>
        <end position="391"/>
    </location>
</feature>
<sequence length="720" mass="75353">METTASAPARLERLVVTAGLWLVAHCALSVVLAAAGWWRVWLVVPATLLFAVGSWLLVGVVPDCRGCSRRGPTAAIRNNAATGVLVAICVAFAVWAGTTHAEQVLPRRDSASNLQAAISLATTGSRVVPVDADILGGSRVLELPGITLASPAFYAVGGVDHPAIQPQFVIGPAATYGLGIWVGGPRTAFWLPGIAGAFGLLAIGLLAARFLGAWWGAMAAGVTAVAFPILHLSRSTYSEPLSMLTLGGGFLALSLAASADDARARRHALLAGLLVGGTTLVRIDGLREAILLLIVVGLAAAQRRVWARPLLVGVGVSTGVGLLAGLRLSPRYLGDIAGSLLPLLAIGVAVALVMLGGLWWQRRGARLPPWYAARLPRAVGGLTALVLIGLASRPLWMTARQDPNDPGARYVAGMQTRQGLPVDGARTYAEQSVDWLNWWLGPISLVLAALALVWLVHHATTRWVAAQDLPPWSWPLLVALGSTLMTLWRPGITPDHPWAERRLVIAIPLVLLLALASIRHLAAGSVPILSPTPPAPTSSEENTPSQPHGIPHVLLTRLGGRGVGRAVAALAAVGMVVPTTLATWPLASARVEAGSLTAVEQVCAALQPRDVVLMVDARAANEWVQVVRGQCGNASLATSPALRRDQAALVAAAQQVRGSVAAAGGRLVYLSADDDQSSAVSGLGEWMTIVDQTVQESEHALERRPSHLDPLALVVRLARP</sequence>
<feature type="transmembrane region" description="Helical" evidence="1">
    <location>
        <begin position="214"/>
        <end position="234"/>
    </location>
</feature>
<keyword evidence="1" id="KW-0472">Membrane</keyword>
<keyword evidence="1" id="KW-1133">Transmembrane helix</keyword>
<evidence type="ECO:0008006" key="4">
    <source>
        <dbReference type="Google" id="ProtNLM"/>
    </source>
</evidence>
<feature type="transmembrane region" description="Helical" evidence="1">
    <location>
        <begin position="472"/>
        <end position="491"/>
    </location>
</feature>
<evidence type="ECO:0000313" key="3">
    <source>
        <dbReference type="Proteomes" id="UP000013167"/>
    </source>
</evidence>
<feature type="transmembrane region" description="Helical" evidence="1">
    <location>
        <begin position="188"/>
        <end position="207"/>
    </location>
</feature>
<dbReference type="EMBL" id="CAIZ01000122">
    <property type="protein sequence ID" value="CCH70151.1"/>
    <property type="molecule type" value="Genomic_DNA"/>
</dbReference>
<evidence type="ECO:0000256" key="1">
    <source>
        <dbReference type="SAM" id="Phobius"/>
    </source>
</evidence>
<dbReference type="eggNOG" id="COG1287">
    <property type="taxonomic scope" value="Bacteria"/>
</dbReference>
<proteinExistence type="predicted"/>